<evidence type="ECO:0000313" key="3">
    <source>
        <dbReference type="Proteomes" id="UP000585721"/>
    </source>
</evidence>
<accession>A0A841G6R8</accession>
<dbReference type="Pfam" id="PF03889">
    <property type="entry name" value="ArfA"/>
    <property type="match status" value="1"/>
</dbReference>
<organism evidence="2 3">
    <name type="scientific">Tolumonas osonensis</name>
    <dbReference type="NCBI Taxonomy" id="675874"/>
    <lineage>
        <taxon>Bacteria</taxon>
        <taxon>Pseudomonadati</taxon>
        <taxon>Pseudomonadota</taxon>
        <taxon>Gammaproteobacteria</taxon>
        <taxon>Aeromonadales</taxon>
        <taxon>Aeromonadaceae</taxon>
        <taxon>Tolumonas</taxon>
    </lineage>
</organism>
<proteinExistence type="predicted"/>
<feature type="compositionally biased region" description="Basic and acidic residues" evidence="1">
    <location>
        <begin position="53"/>
        <end position="63"/>
    </location>
</feature>
<dbReference type="Proteomes" id="UP000585721">
    <property type="component" value="Unassembled WGS sequence"/>
</dbReference>
<dbReference type="RefSeq" id="WP_188025637.1">
    <property type="nucleotide sequence ID" value="NZ_JACHGR010000002.1"/>
</dbReference>
<dbReference type="EMBL" id="JACHGR010000002">
    <property type="protein sequence ID" value="MBB6054834.1"/>
    <property type="molecule type" value="Genomic_DNA"/>
</dbReference>
<feature type="compositionally biased region" description="Basic residues" evidence="1">
    <location>
        <begin position="43"/>
        <end position="52"/>
    </location>
</feature>
<dbReference type="InterPro" id="IPR005589">
    <property type="entry name" value="ArfA"/>
</dbReference>
<evidence type="ECO:0000313" key="2">
    <source>
        <dbReference type="EMBL" id="MBB6054834.1"/>
    </source>
</evidence>
<comment type="caution">
    <text evidence="2">The sequence shown here is derived from an EMBL/GenBank/DDBJ whole genome shotgun (WGS) entry which is preliminary data.</text>
</comment>
<feature type="region of interest" description="Disordered" evidence="1">
    <location>
        <begin position="39"/>
        <end position="63"/>
    </location>
</feature>
<keyword evidence="3" id="KW-1185">Reference proteome</keyword>
<name>A0A841G6R8_9GAMM</name>
<gene>
    <name evidence="2" type="ORF">HNR75_000706</name>
</gene>
<dbReference type="AlphaFoldDB" id="A0A841G6R8"/>
<evidence type="ECO:0000256" key="1">
    <source>
        <dbReference type="SAM" id="MobiDB-lite"/>
    </source>
</evidence>
<protein>
    <submittedName>
        <fullName evidence="2">Alternative ribosome-rescue factor</fullName>
    </submittedName>
</protein>
<dbReference type="GO" id="GO:0072344">
    <property type="term" value="P:rescue of stalled ribosome"/>
    <property type="evidence" value="ECO:0007669"/>
    <property type="project" value="InterPro"/>
</dbReference>
<sequence length="63" mass="7202">MKTKTSLTGYQHQRGAIADNHLQALVTDKLFRSRVEQNIKGKGSYRRHAKHRRQDESGLKIAA</sequence>
<reference evidence="2 3" key="1">
    <citation type="submission" date="2020-08" db="EMBL/GenBank/DDBJ databases">
        <title>Genomic Encyclopedia of Type Strains, Phase IV (KMG-IV): sequencing the most valuable type-strain genomes for metagenomic binning, comparative biology and taxonomic classification.</title>
        <authorList>
            <person name="Goeker M."/>
        </authorList>
    </citation>
    <scope>NUCLEOTIDE SEQUENCE [LARGE SCALE GENOMIC DNA]</scope>
    <source>
        <strain evidence="2 3">DSM 22975</strain>
    </source>
</reference>